<sequence>MLSSLVVHPRHQLSFVESEATSSSCSVACLRPGARNSSVAVLPSVEAWKRCLLRIKASKIKKNMFTLFDLFPQTAPMLSLVQHELLDIDLNMYEMLCFYVETRKGRKPRDFLG</sequence>
<accession>A0A9P0Z0J7</accession>
<proteinExistence type="predicted"/>
<dbReference type="AlphaFoldDB" id="A0A9P0Z0J7"/>
<organism evidence="1 2">
    <name type="scientific">Cuscuta europaea</name>
    <name type="common">European dodder</name>
    <dbReference type="NCBI Taxonomy" id="41803"/>
    <lineage>
        <taxon>Eukaryota</taxon>
        <taxon>Viridiplantae</taxon>
        <taxon>Streptophyta</taxon>
        <taxon>Embryophyta</taxon>
        <taxon>Tracheophyta</taxon>
        <taxon>Spermatophyta</taxon>
        <taxon>Magnoliopsida</taxon>
        <taxon>eudicotyledons</taxon>
        <taxon>Gunneridae</taxon>
        <taxon>Pentapetalae</taxon>
        <taxon>asterids</taxon>
        <taxon>lamiids</taxon>
        <taxon>Solanales</taxon>
        <taxon>Convolvulaceae</taxon>
        <taxon>Cuscuteae</taxon>
        <taxon>Cuscuta</taxon>
        <taxon>Cuscuta subgen. Cuscuta</taxon>
    </lineage>
</organism>
<keyword evidence="2" id="KW-1185">Reference proteome</keyword>
<reference evidence="1" key="1">
    <citation type="submission" date="2022-07" db="EMBL/GenBank/DDBJ databases">
        <authorList>
            <person name="Macas J."/>
            <person name="Novak P."/>
            <person name="Neumann P."/>
        </authorList>
    </citation>
    <scope>NUCLEOTIDE SEQUENCE</scope>
</reference>
<dbReference type="Proteomes" id="UP001152484">
    <property type="component" value="Unassembled WGS sequence"/>
</dbReference>
<name>A0A9P0Z0J7_CUSEU</name>
<evidence type="ECO:0000313" key="2">
    <source>
        <dbReference type="Proteomes" id="UP001152484"/>
    </source>
</evidence>
<evidence type="ECO:0000313" key="1">
    <source>
        <dbReference type="EMBL" id="CAH9082260.1"/>
    </source>
</evidence>
<comment type="caution">
    <text evidence="1">The sequence shown here is derived from an EMBL/GenBank/DDBJ whole genome shotgun (WGS) entry which is preliminary data.</text>
</comment>
<protein>
    <submittedName>
        <fullName evidence="1">Uncharacterized protein</fullName>
    </submittedName>
</protein>
<gene>
    <name evidence="1" type="ORF">CEURO_LOCUS8204</name>
</gene>
<dbReference type="EMBL" id="CAMAPE010000015">
    <property type="protein sequence ID" value="CAH9082260.1"/>
    <property type="molecule type" value="Genomic_DNA"/>
</dbReference>